<evidence type="ECO:0008006" key="4">
    <source>
        <dbReference type="Google" id="ProtNLM"/>
    </source>
</evidence>
<evidence type="ECO:0000313" key="2">
    <source>
        <dbReference type="EMBL" id="MCQ8241777.1"/>
    </source>
</evidence>
<protein>
    <recommendedName>
        <fullName evidence="4">Tetratricopeptide repeat protein</fullName>
    </recommendedName>
</protein>
<accession>A0ABT1VZJ6</accession>
<dbReference type="EMBL" id="JAMZEJ010000008">
    <property type="protein sequence ID" value="MCQ8241777.1"/>
    <property type="molecule type" value="Genomic_DNA"/>
</dbReference>
<feature type="compositionally biased region" description="Low complexity" evidence="1">
    <location>
        <begin position="85"/>
        <end position="99"/>
    </location>
</feature>
<evidence type="ECO:0000313" key="3">
    <source>
        <dbReference type="Proteomes" id="UP001524547"/>
    </source>
</evidence>
<sequence>MPPDDAAMRLAFGSGHLAMQQRRFDLAATDFGRAAAEARARDDRAAIAAAGFDLATARLAAGDPDGSLRAAADARRSVAARGRAGAAGDAAESAPRAAATGQGEGGRDLARALAALDLVEAAARLRSGDPGGAARAAARAEASDDAALSARAALLHGLAADALGDGIALRRERDRLAALLPPLPGKGGTDMAAGGRADLAELDARLFLRAGDPAAAASKAGTAAAARRELLDYRGMARALALRGTALARAGQAANAAGCFLAAGESAAEQGDRDQARAWLARAQQPGVSSATWEAAAEAIRRLDKATPKDSASGS</sequence>
<feature type="region of interest" description="Disordered" evidence="1">
    <location>
        <begin position="85"/>
        <end position="104"/>
    </location>
</feature>
<organism evidence="2 3">
    <name type="scientific">Rhizosaccharibacter radicis</name>
    <dbReference type="NCBI Taxonomy" id="2782605"/>
    <lineage>
        <taxon>Bacteria</taxon>
        <taxon>Pseudomonadati</taxon>
        <taxon>Pseudomonadota</taxon>
        <taxon>Alphaproteobacteria</taxon>
        <taxon>Acetobacterales</taxon>
        <taxon>Acetobacteraceae</taxon>
        <taxon>Rhizosaccharibacter</taxon>
    </lineage>
</organism>
<comment type="caution">
    <text evidence="2">The sequence shown here is derived from an EMBL/GenBank/DDBJ whole genome shotgun (WGS) entry which is preliminary data.</text>
</comment>
<dbReference type="Proteomes" id="UP001524547">
    <property type="component" value="Unassembled WGS sequence"/>
</dbReference>
<evidence type="ECO:0000256" key="1">
    <source>
        <dbReference type="SAM" id="MobiDB-lite"/>
    </source>
</evidence>
<dbReference type="RefSeq" id="WP_422920532.1">
    <property type="nucleotide sequence ID" value="NZ_JAMZEJ010000008.1"/>
</dbReference>
<keyword evidence="3" id="KW-1185">Reference proteome</keyword>
<gene>
    <name evidence="2" type="ORF">NFI88_13125</name>
</gene>
<reference evidence="2 3" key="1">
    <citation type="submission" date="2022-06" db="EMBL/GenBank/DDBJ databases">
        <title>Rhizosaccharibacter gen. nov. sp. nov. KSS12, endophytic bacteria isolated from sugarcane.</title>
        <authorList>
            <person name="Pitiwittayakul N."/>
        </authorList>
    </citation>
    <scope>NUCLEOTIDE SEQUENCE [LARGE SCALE GENOMIC DNA]</scope>
    <source>
        <strain evidence="2 3">KSS12</strain>
    </source>
</reference>
<proteinExistence type="predicted"/>
<name>A0ABT1VZJ6_9PROT</name>